<dbReference type="GO" id="GO:0005886">
    <property type="term" value="C:plasma membrane"/>
    <property type="evidence" value="ECO:0007669"/>
    <property type="project" value="UniProtKB-SubCell"/>
</dbReference>
<keyword evidence="7" id="KW-0479">Metal-binding</keyword>
<gene>
    <name evidence="9" type="ORF">SAMN06265218_10370</name>
</gene>
<feature type="transmembrane region" description="Helical" evidence="8">
    <location>
        <begin position="163"/>
        <end position="185"/>
    </location>
</feature>
<evidence type="ECO:0000256" key="1">
    <source>
        <dbReference type="ARBA" id="ARBA00004651"/>
    </source>
</evidence>
<evidence type="ECO:0000313" key="10">
    <source>
        <dbReference type="Proteomes" id="UP000317593"/>
    </source>
</evidence>
<evidence type="ECO:0000256" key="2">
    <source>
        <dbReference type="ARBA" id="ARBA00008488"/>
    </source>
</evidence>
<feature type="transmembrane region" description="Helical" evidence="8">
    <location>
        <begin position="137"/>
        <end position="157"/>
    </location>
</feature>
<feature type="transmembrane region" description="Helical" evidence="8">
    <location>
        <begin position="88"/>
        <end position="105"/>
    </location>
</feature>
<reference evidence="9 10" key="1">
    <citation type="submission" date="2017-05" db="EMBL/GenBank/DDBJ databases">
        <authorList>
            <person name="Varghese N."/>
            <person name="Submissions S."/>
        </authorList>
    </citation>
    <scope>NUCLEOTIDE SEQUENCE [LARGE SCALE GENOMIC DNA]</scope>
    <source>
        <strain evidence="9 10">DSM 21194</strain>
    </source>
</reference>
<sequence length="225" mass="25219">MKLRMNSLRDHLREPVNSITHGVGAIAALVAFILLLFEAASGGSLSQTIAFSMFGLSMVLLYTSSSLYHALQVKEKTLKFLQKLDHSMIYVLIAGTYTPICLLVLDGSWKWGLFTTVWGLAVIGIIKKFLWMGAPRWLSTAFYLGMGWMAVLLFPTLVEKLPLAFIIWIVIGGLAYSIGAVIYGIKKPNPIPNWFGFHEIWHLFVMAGTFSHFWAIYYYLPGYAG</sequence>
<dbReference type="GO" id="GO:0140911">
    <property type="term" value="F:pore-forming activity"/>
    <property type="evidence" value="ECO:0007669"/>
    <property type="project" value="InterPro"/>
</dbReference>
<dbReference type="InterPro" id="IPR005744">
    <property type="entry name" value="Hy-lIII"/>
</dbReference>
<proteinExistence type="inferred from homology"/>
<evidence type="ECO:0000256" key="8">
    <source>
        <dbReference type="SAM" id="Phobius"/>
    </source>
</evidence>
<feature type="transmembrane region" description="Helical" evidence="8">
    <location>
        <begin position="111"/>
        <end position="130"/>
    </location>
</feature>
<feature type="binding site" evidence="7">
    <location>
        <position position="198"/>
    </location>
    <ligand>
        <name>Zn(2+)</name>
        <dbReference type="ChEBI" id="CHEBI:29105"/>
    </ligand>
</feature>
<accession>A0A521BF59</accession>
<dbReference type="AlphaFoldDB" id="A0A521BF59"/>
<dbReference type="Pfam" id="PF03006">
    <property type="entry name" value="HlyIII"/>
    <property type="match status" value="1"/>
</dbReference>
<evidence type="ECO:0000256" key="6">
    <source>
        <dbReference type="ARBA" id="ARBA00023136"/>
    </source>
</evidence>
<keyword evidence="7" id="KW-0862">Zinc</keyword>
<feature type="transmembrane region" description="Helical" evidence="8">
    <location>
        <begin position="20"/>
        <end position="37"/>
    </location>
</feature>
<comment type="similarity">
    <text evidence="2">Belongs to the UPF0073 (Hly-III) family.</text>
</comment>
<protein>
    <submittedName>
        <fullName evidence="9">Hemolysin III</fullName>
    </submittedName>
</protein>
<dbReference type="PANTHER" id="PTHR20855:SF3">
    <property type="entry name" value="LD03007P"/>
    <property type="match status" value="1"/>
</dbReference>
<keyword evidence="10" id="KW-1185">Reference proteome</keyword>
<keyword evidence="4 8" id="KW-0812">Transmembrane</keyword>
<dbReference type="EMBL" id="FXTH01000003">
    <property type="protein sequence ID" value="SMO45712.1"/>
    <property type="molecule type" value="Genomic_DNA"/>
</dbReference>
<evidence type="ECO:0000256" key="3">
    <source>
        <dbReference type="ARBA" id="ARBA00022475"/>
    </source>
</evidence>
<keyword evidence="5 8" id="KW-1133">Transmembrane helix</keyword>
<evidence type="ECO:0000313" key="9">
    <source>
        <dbReference type="EMBL" id="SMO45712.1"/>
    </source>
</evidence>
<keyword evidence="3" id="KW-1003">Cell membrane</keyword>
<evidence type="ECO:0000256" key="7">
    <source>
        <dbReference type="PIRSR" id="PIRSR604254-1"/>
    </source>
</evidence>
<evidence type="ECO:0000256" key="5">
    <source>
        <dbReference type="ARBA" id="ARBA00022989"/>
    </source>
</evidence>
<dbReference type="NCBIfam" id="TIGR01065">
    <property type="entry name" value="hlyIII"/>
    <property type="match status" value="1"/>
</dbReference>
<dbReference type="PANTHER" id="PTHR20855">
    <property type="entry name" value="ADIPOR/PROGESTIN RECEPTOR-RELATED"/>
    <property type="match status" value="1"/>
</dbReference>
<dbReference type="GO" id="GO:0046872">
    <property type="term" value="F:metal ion binding"/>
    <property type="evidence" value="ECO:0007669"/>
    <property type="project" value="UniProtKB-KW"/>
</dbReference>
<organism evidence="9 10">
    <name type="scientific">Fodinibius sediminis</name>
    <dbReference type="NCBI Taxonomy" id="1214077"/>
    <lineage>
        <taxon>Bacteria</taxon>
        <taxon>Pseudomonadati</taxon>
        <taxon>Balneolota</taxon>
        <taxon>Balneolia</taxon>
        <taxon>Balneolales</taxon>
        <taxon>Balneolaceae</taxon>
        <taxon>Fodinibius</taxon>
    </lineage>
</organism>
<comment type="subcellular location">
    <subcellularLocation>
        <location evidence="1">Cell membrane</location>
        <topology evidence="1">Multi-pass membrane protein</topology>
    </subcellularLocation>
</comment>
<name>A0A521BF59_9BACT</name>
<dbReference type="Proteomes" id="UP000317593">
    <property type="component" value="Unassembled WGS sequence"/>
</dbReference>
<evidence type="ECO:0000256" key="4">
    <source>
        <dbReference type="ARBA" id="ARBA00022692"/>
    </source>
</evidence>
<keyword evidence="6 8" id="KW-0472">Membrane</keyword>
<dbReference type="InterPro" id="IPR004254">
    <property type="entry name" value="AdipoR/HlyIII-related"/>
</dbReference>
<feature type="binding site" evidence="7">
    <location>
        <position position="202"/>
    </location>
    <ligand>
        <name>Zn(2+)</name>
        <dbReference type="ChEBI" id="CHEBI:29105"/>
    </ligand>
</feature>
<feature type="transmembrane region" description="Helical" evidence="8">
    <location>
        <begin position="197"/>
        <end position="220"/>
    </location>
</feature>
<feature type="transmembrane region" description="Helical" evidence="8">
    <location>
        <begin position="49"/>
        <end position="68"/>
    </location>
</feature>
<feature type="binding site" evidence="7">
    <location>
        <position position="69"/>
    </location>
    <ligand>
        <name>Zn(2+)</name>
        <dbReference type="ChEBI" id="CHEBI:29105"/>
    </ligand>
</feature>